<dbReference type="PROSITE" id="PS50878">
    <property type="entry name" value="RT_POL"/>
    <property type="match status" value="1"/>
</dbReference>
<dbReference type="EMBL" id="CAMAPF010000963">
    <property type="protein sequence ID" value="CAH9130748.1"/>
    <property type="molecule type" value="Genomic_DNA"/>
</dbReference>
<dbReference type="InterPro" id="IPR044730">
    <property type="entry name" value="RNase_H-like_dom_plant"/>
</dbReference>
<dbReference type="InterPro" id="IPR002156">
    <property type="entry name" value="RNaseH_domain"/>
</dbReference>
<dbReference type="Pfam" id="PF13966">
    <property type="entry name" value="zf-RVT"/>
    <property type="match status" value="1"/>
</dbReference>
<dbReference type="InterPro" id="IPR026960">
    <property type="entry name" value="RVT-Znf"/>
</dbReference>
<evidence type="ECO:0000259" key="1">
    <source>
        <dbReference type="PROSITE" id="PS50878"/>
    </source>
</evidence>
<dbReference type="PANTHER" id="PTHR33116:SF86">
    <property type="entry name" value="REVERSE TRANSCRIPTASE DOMAIN-CONTAINING PROTEIN"/>
    <property type="match status" value="1"/>
</dbReference>
<dbReference type="InterPro" id="IPR012337">
    <property type="entry name" value="RNaseH-like_sf"/>
</dbReference>
<evidence type="ECO:0000313" key="3">
    <source>
        <dbReference type="Proteomes" id="UP001152523"/>
    </source>
</evidence>
<dbReference type="Pfam" id="PF13456">
    <property type="entry name" value="RVT_3"/>
    <property type="match status" value="1"/>
</dbReference>
<dbReference type="Pfam" id="PF00078">
    <property type="entry name" value="RVT_1"/>
    <property type="match status" value="1"/>
</dbReference>
<dbReference type="CDD" id="cd06222">
    <property type="entry name" value="RNase_H_like"/>
    <property type="match status" value="1"/>
</dbReference>
<name>A0AAV0F5E2_9ASTE</name>
<dbReference type="Gene3D" id="3.30.420.10">
    <property type="entry name" value="Ribonuclease H-like superfamily/Ribonuclease H"/>
    <property type="match status" value="1"/>
</dbReference>
<sequence length="774" mass="87735">MSKAYDRVEWEFLEGMMRRLGFAERWVRIILECVSSVSYSIPFDATELGPIYPTRGLRQGDPLSPYLFLLIAEGLSALISKHEACGRIHGVAVARRAPRISHLFFADDSLLFFQASQAEALTIRGILQAYESASGQMINFNKSKFFFSANVTDYVKKELTDLLQVGYAGEEERYLGLPALFGKGKREILGYLRNRVIKKLQNWNNRFLSKAGREILLKTVIQAMPTYAMNVFLLPVDLCREIEVIMNGYWWNGHAGKGIRWRSWDFLCRPKTVGGMGFRKVREFNLAMLAKQAWKLLTETETLAARVFRARYYPGGSYLTAKIGNNPSFIWRSLVEVQKITGEGVRWRVGDGSSINIWRDPWLPDKDNPRVSSECFHGLEGASVAGLFKPLRAGWDEDILVDLFNARDRELIKRIPVSNRSVTDRLVWAGEQNGSFTVKSCYRRITGDIFPVGWVGWTAMWRFNLPPKMKSFFWQVCTGCLPTTENLRRRGVACEIKCGLCGQDGDESLLHLFVKCQVAREAWGTVRWLEVGQLAHDFLEWLELNFKVLKKEDIAGIISGCWGLWGERNQRVWKMRNLSGLQVMLKTRSYVDSWVKVQQPTSLLRSKLTASAIHWQRPGAGRRKVNVDASTGGERCGFGWVVRDSYGIFLAGGCTSGSGKFTPLEAELMGVREALSWLKAQQWDFIDVESDSLLAIQEIQRGSSLSYSGILAEDIRDLMTNFVSIIFSHVRRSANRAAHAMAKAAGSLSDSHVWFFTSPPFVTDVLDYDLINSN</sequence>
<dbReference type="SUPFAM" id="SSF56672">
    <property type="entry name" value="DNA/RNA polymerases"/>
    <property type="match status" value="1"/>
</dbReference>
<reference evidence="2" key="1">
    <citation type="submission" date="2022-07" db="EMBL/GenBank/DDBJ databases">
        <authorList>
            <person name="Macas J."/>
            <person name="Novak P."/>
            <person name="Neumann P."/>
        </authorList>
    </citation>
    <scope>NUCLEOTIDE SEQUENCE</scope>
</reference>
<dbReference type="Proteomes" id="UP001152523">
    <property type="component" value="Unassembled WGS sequence"/>
</dbReference>
<keyword evidence="3" id="KW-1185">Reference proteome</keyword>
<dbReference type="GO" id="GO:0003676">
    <property type="term" value="F:nucleic acid binding"/>
    <property type="evidence" value="ECO:0007669"/>
    <property type="project" value="InterPro"/>
</dbReference>
<dbReference type="InterPro" id="IPR000477">
    <property type="entry name" value="RT_dom"/>
</dbReference>
<dbReference type="PANTHER" id="PTHR33116">
    <property type="entry name" value="REVERSE TRANSCRIPTASE ZINC-BINDING DOMAIN-CONTAINING PROTEIN-RELATED-RELATED"/>
    <property type="match status" value="1"/>
</dbReference>
<evidence type="ECO:0000313" key="2">
    <source>
        <dbReference type="EMBL" id="CAH9130748.1"/>
    </source>
</evidence>
<dbReference type="InterPro" id="IPR036397">
    <property type="entry name" value="RNaseH_sf"/>
</dbReference>
<gene>
    <name evidence="2" type="ORF">CEPIT_LOCUS30874</name>
</gene>
<dbReference type="AlphaFoldDB" id="A0AAV0F5E2"/>
<dbReference type="InterPro" id="IPR043502">
    <property type="entry name" value="DNA/RNA_pol_sf"/>
</dbReference>
<accession>A0AAV0F5E2</accession>
<feature type="domain" description="Reverse transcriptase" evidence="1">
    <location>
        <begin position="1"/>
        <end position="179"/>
    </location>
</feature>
<dbReference type="GO" id="GO:0004523">
    <property type="term" value="F:RNA-DNA hybrid ribonuclease activity"/>
    <property type="evidence" value="ECO:0007669"/>
    <property type="project" value="InterPro"/>
</dbReference>
<proteinExistence type="predicted"/>
<organism evidence="2 3">
    <name type="scientific">Cuscuta epithymum</name>
    <dbReference type="NCBI Taxonomy" id="186058"/>
    <lineage>
        <taxon>Eukaryota</taxon>
        <taxon>Viridiplantae</taxon>
        <taxon>Streptophyta</taxon>
        <taxon>Embryophyta</taxon>
        <taxon>Tracheophyta</taxon>
        <taxon>Spermatophyta</taxon>
        <taxon>Magnoliopsida</taxon>
        <taxon>eudicotyledons</taxon>
        <taxon>Gunneridae</taxon>
        <taxon>Pentapetalae</taxon>
        <taxon>asterids</taxon>
        <taxon>lamiids</taxon>
        <taxon>Solanales</taxon>
        <taxon>Convolvulaceae</taxon>
        <taxon>Cuscuteae</taxon>
        <taxon>Cuscuta</taxon>
        <taxon>Cuscuta subgen. Cuscuta</taxon>
    </lineage>
</organism>
<comment type="caution">
    <text evidence="2">The sequence shown here is derived from an EMBL/GenBank/DDBJ whole genome shotgun (WGS) entry which is preliminary data.</text>
</comment>
<protein>
    <recommendedName>
        <fullName evidence="1">Reverse transcriptase domain-containing protein</fullName>
    </recommendedName>
</protein>
<dbReference type="SUPFAM" id="SSF53098">
    <property type="entry name" value="Ribonuclease H-like"/>
    <property type="match status" value="1"/>
</dbReference>